<gene>
    <name evidence="2" type="ORF">CC86DRAFT_378635</name>
</gene>
<feature type="region of interest" description="Disordered" evidence="1">
    <location>
        <begin position="1"/>
        <end position="20"/>
    </location>
</feature>
<dbReference type="AlphaFoldDB" id="A0A6A7ACD0"/>
<evidence type="ECO:0000256" key="1">
    <source>
        <dbReference type="SAM" id="MobiDB-lite"/>
    </source>
</evidence>
<organism evidence="2 3">
    <name type="scientific">Ophiobolus disseminans</name>
    <dbReference type="NCBI Taxonomy" id="1469910"/>
    <lineage>
        <taxon>Eukaryota</taxon>
        <taxon>Fungi</taxon>
        <taxon>Dikarya</taxon>
        <taxon>Ascomycota</taxon>
        <taxon>Pezizomycotina</taxon>
        <taxon>Dothideomycetes</taxon>
        <taxon>Pleosporomycetidae</taxon>
        <taxon>Pleosporales</taxon>
        <taxon>Pleosporineae</taxon>
        <taxon>Phaeosphaeriaceae</taxon>
        <taxon>Ophiobolus</taxon>
    </lineage>
</organism>
<name>A0A6A7ACD0_9PLEO</name>
<accession>A0A6A7ACD0</accession>
<dbReference type="EMBL" id="MU006219">
    <property type="protein sequence ID" value="KAF2830327.1"/>
    <property type="molecule type" value="Genomic_DNA"/>
</dbReference>
<proteinExistence type="predicted"/>
<dbReference type="Proteomes" id="UP000799424">
    <property type="component" value="Unassembled WGS sequence"/>
</dbReference>
<sequence>MSDQYQLSGMKKKHQTASAARGHVPQLPIRCTKEAGRICQTRGTARWDGRCTWLLGTLANRTILELQYCNRTRNACFTKVNNSSTATLGWYSTASASGYSARACGTICGWCSKLSSTSARAYAVAQEDWPLVIITAPSGRCTRRALWPLRYLRRRTKERLWGAGLQLRALTLETRARWRHHAHINYAAYPSLQTSDDAVACAKSSPCDCGQEVKNFLSSISRGICTRDTANCKAESHSFGPAASGAGIPLQMRCMPMAAPWVAFGPLVRCWNMPPPVHSRGIGGDSRAFQARSRAKSSRRNVTSCTHVVPGRRFETTLACSIQLATSGPAPHVGSSYLPCHAYFLDHSTLAAAV</sequence>
<reference evidence="2" key="1">
    <citation type="journal article" date="2020" name="Stud. Mycol.">
        <title>101 Dothideomycetes genomes: a test case for predicting lifestyles and emergence of pathogens.</title>
        <authorList>
            <person name="Haridas S."/>
            <person name="Albert R."/>
            <person name="Binder M."/>
            <person name="Bloem J."/>
            <person name="Labutti K."/>
            <person name="Salamov A."/>
            <person name="Andreopoulos B."/>
            <person name="Baker S."/>
            <person name="Barry K."/>
            <person name="Bills G."/>
            <person name="Bluhm B."/>
            <person name="Cannon C."/>
            <person name="Castanera R."/>
            <person name="Culley D."/>
            <person name="Daum C."/>
            <person name="Ezra D."/>
            <person name="Gonzalez J."/>
            <person name="Henrissat B."/>
            <person name="Kuo A."/>
            <person name="Liang C."/>
            <person name="Lipzen A."/>
            <person name="Lutzoni F."/>
            <person name="Magnuson J."/>
            <person name="Mondo S."/>
            <person name="Nolan M."/>
            <person name="Ohm R."/>
            <person name="Pangilinan J."/>
            <person name="Park H.-J."/>
            <person name="Ramirez L."/>
            <person name="Alfaro M."/>
            <person name="Sun H."/>
            <person name="Tritt A."/>
            <person name="Yoshinaga Y."/>
            <person name="Zwiers L.-H."/>
            <person name="Turgeon B."/>
            <person name="Goodwin S."/>
            <person name="Spatafora J."/>
            <person name="Crous P."/>
            <person name="Grigoriev I."/>
        </authorList>
    </citation>
    <scope>NUCLEOTIDE SEQUENCE</scope>
    <source>
        <strain evidence="2">CBS 113818</strain>
    </source>
</reference>
<evidence type="ECO:0000313" key="3">
    <source>
        <dbReference type="Proteomes" id="UP000799424"/>
    </source>
</evidence>
<keyword evidence="3" id="KW-1185">Reference proteome</keyword>
<protein>
    <submittedName>
        <fullName evidence="2">Uncharacterized protein</fullName>
    </submittedName>
</protein>
<evidence type="ECO:0000313" key="2">
    <source>
        <dbReference type="EMBL" id="KAF2830327.1"/>
    </source>
</evidence>